<evidence type="ECO:0000313" key="2">
    <source>
        <dbReference type="Proteomes" id="UP000004994"/>
    </source>
</evidence>
<reference evidence="1" key="1">
    <citation type="journal article" date="2012" name="Nature">
        <title>The tomato genome sequence provides insights into fleshy fruit evolution.</title>
        <authorList>
            <consortium name="Tomato Genome Consortium"/>
        </authorList>
    </citation>
    <scope>NUCLEOTIDE SEQUENCE [LARGE SCALE GENOMIC DNA]</scope>
    <source>
        <strain evidence="1">cv. Heinz 1706</strain>
    </source>
</reference>
<dbReference type="InParanoid" id="K4BZ91"/>
<evidence type="ECO:0000313" key="1">
    <source>
        <dbReference type="EnsemblPlants" id="Solyc05g018360.1.1"/>
    </source>
</evidence>
<dbReference type="PhylomeDB" id="K4BZ91"/>
<accession>K4BZ91</accession>
<dbReference type="Proteomes" id="UP000004994">
    <property type="component" value="Chromosome 5"/>
</dbReference>
<keyword evidence="2" id="KW-1185">Reference proteome</keyword>
<sequence>MKVVMTGKILVLSSKLAYEVTNEHIINMSSWIDLEMRLHKNKIIDKYVGQGYDNGTNMKGNHQGVQKRLFDVNPRAFYTPCVCHNLNLVLCDMNCTKVVSSFGVIQRIYTLFGFLPSGGKL</sequence>
<dbReference type="eggNOG" id="ENOG502SQSI">
    <property type="taxonomic scope" value="Eukaryota"/>
</dbReference>
<dbReference type="AlphaFoldDB" id="K4BZ91"/>
<name>K4BZ91_SOLLC</name>
<dbReference type="EnsemblPlants" id="Solyc05g018360.1.1">
    <property type="protein sequence ID" value="Solyc05g018360.1.1"/>
    <property type="gene ID" value="Solyc05g018360.1"/>
</dbReference>
<dbReference type="HOGENOM" id="CLU_2042139_0_0_1"/>
<dbReference type="PaxDb" id="4081-Solyc05g018360.1.1"/>
<dbReference type="STRING" id="4081.K4BZ91"/>
<protein>
    <recommendedName>
        <fullName evidence="3">DUF4371 domain-containing protein</fullName>
    </recommendedName>
</protein>
<dbReference type="Gramene" id="Solyc05g018360.1.1">
    <property type="protein sequence ID" value="Solyc05g018360.1.1"/>
    <property type="gene ID" value="Solyc05g018360.1"/>
</dbReference>
<organism evidence="1">
    <name type="scientific">Solanum lycopersicum</name>
    <name type="common">Tomato</name>
    <name type="synonym">Lycopersicon esculentum</name>
    <dbReference type="NCBI Taxonomy" id="4081"/>
    <lineage>
        <taxon>Eukaryota</taxon>
        <taxon>Viridiplantae</taxon>
        <taxon>Streptophyta</taxon>
        <taxon>Embryophyta</taxon>
        <taxon>Tracheophyta</taxon>
        <taxon>Spermatophyta</taxon>
        <taxon>Magnoliopsida</taxon>
        <taxon>eudicotyledons</taxon>
        <taxon>Gunneridae</taxon>
        <taxon>Pentapetalae</taxon>
        <taxon>asterids</taxon>
        <taxon>lamiids</taxon>
        <taxon>Solanales</taxon>
        <taxon>Solanaceae</taxon>
        <taxon>Solanoideae</taxon>
        <taxon>Solaneae</taxon>
        <taxon>Solanum</taxon>
        <taxon>Solanum subgen. Lycopersicon</taxon>
    </lineage>
</organism>
<dbReference type="PANTHER" id="PTHR45749">
    <property type="match status" value="1"/>
</dbReference>
<dbReference type="PANTHER" id="PTHR45749:SF32">
    <property type="entry name" value="ZINC FINGER MYM-TYPE PROTEIN 1-LIKE"/>
    <property type="match status" value="1"/>
</dbReference>
<evidence type="ECO:0008006" key="3">
    <source>
        <dbReference type="Google" id="ProtNLM"/>
    </source>
</evidence>
<proteinExistence type="predicted"/>
<reference evidence="1" key="2">
    <citation type="submission" date="2015-06" db="UniProtKB">
        <authorList>
            <consortium name="EnsemblPlants"/>
        </authorList>
    </citation>
    <scope>IDENTIFICATION</scope>
    <source>
        <strain evidence="1">cv. Heinz 1706</strain>
    </source>
</reference>